<evidence type="ECO:0000313" key="2">
    <source>
        <dbReference type="EMBL" id="TBO60888.1"/>
    </source>
</evidence>
<feature type="compositionally biased region" description="Low complexity" evidence="1">
    <location>
        <begin position="71"/>
        <end position="82"/>
    </location>
</feature>
<accession>A0A4Q9HZS2</accession>
<dbReference type="EMBL" id="SIXH01000022">
    <property type="protein sequence ID" value="TBO60888.1"/>
    <property type="molecule type" value="Genomic_DNA"/>
</dbReference>
<name>A0A4Q9HZS2_STRKA</name>
<feature type="region of interest" description="Disordered" evidence="1">
    <location>
        <begin position="70"/>
        <end position="102"/>
    </location>
</feature>
<dbReference type="AlphaFoldDB" id="A0A4Q9HZS2"/>
<sequence length="152" mass="16089">MSRILTDQGHYRRALTLADGALHLGATKAHPAVRSWLHAVRAHHHACLGNARSAQSDLCAAWNLGRATPWSASAPTPRLSSARARRLSTKPAPSGPAGNRPSSAFTTAIPGRQRSMTIGPLPPVGLPRGAPYGRAEEAHPRRGAVLCLQQHG</sequence>
<protein>
    <submittedName>
        <fullName evidence="2">Uncharacterized protein</fullName>
    </submittedName>
</protein>
<organism evidence="2 3">
    <name type="scientific">Streptomyces kasugaensis</name>
    <dbReference type="NCBI Taxonomy" id="1946"/>
    <lineage>
        <taxon>Bacteria</taxon>
        <taxon>Bacillati</taxon>
        <taxon>Actinomycetota</taxon>
        <taxon>Actinomycetes</taxon>
        <taxon>Kitasatosporales</taxon>
        <taxon>Streptomycetaceae</taxon>
        <taxon>Streptomyces</taxon>
    </lineage>
</organism>
<evidence type="ECO:0000256" key="1">
    <source>
        <dbReference type="SAM" id="MobiDB-lite"/>
    </source>
</evidence>
<dbReference type="Proteomes" id="UP000292452">
    <property type="component" value="Unassembled WGS sequence"/>
</dbReference>
<gene>
    <name evidence="2" type="ORF">EYS09_04100</name>
</gene>
<comment type="caution">
    <text evidence="2">The sequence shown here is derived from an EMBL/GenBank/DDBJ whole genome shotgun (WGS) entry which is preliminary data.</text>
</comment>
<evidence type="ECO:0000313" key="3">
    <source>
        <dbReference type="Proteomes" id="UP000292452"/>
    </source>
</evidence>
<dbReference type="RefSeq" id="WP_131122204.1">
    <property type="nucleotide sequence ID" value="NZ_SIXH01000022.1"/>
</dbReference>
<reference evidence="2 3" key="1">
    <citation type="submission" date="2019-02" db="EMBL/GenBank/DDBJ databases">
        <title>Draft Genome Sequence of Streptomyces sp. AM-2504, identified by 16S rRNA comparative analysis as a Streptomyces Kasugaensis strain.</title>
        <authorList>
            <person name="Napolioni V."/>
            <person name="Giuliodori A.M."/>
            <person name="Spurio R."/>
            <person name="Fabbretti A."/>
        </authorList>
    </citation>
    <scope>NUCLEOTIDE SEQUENCE [LARGE SCALE GENOMIC DNA]</scope>
    <source>
        <strain evidence="2 3">AM-2504</strain>
    </source>
</reference>
<proteinExistence type="predicted"/>
<keyword evidence="3" id="KW-1185">Reference proteome</keyword>